<dbReference type="SUPFAM" id="SSF160448">
    <property type="entry name" value="PG1857-like"/>
    <property type="match status" value="1"/>
</dbReference>
<evidence type="ECO:0000259" key="1">
    <source>
        <dbReference type="Pfam" id="PF09633"/>
    </source>
</evidence>
<dbReference type="Pfam" id="PF09633">
    <property type="entry name" value="DUF2023"/>
    <property type="match status" value="1"/>
</dbReference>
<reference evidence="2 3" key="1">
    <citation type="journal article" date="2014" name="Genome Announc.">
        <title>Draft Genome Sequences of Three Strains of Bacteroides pyogenes Isolated from a Cat and Swine.</title>
        <authorList>
            <person name="Sakamoto M."/>
            <person name="Oshima K."/>
            <person name="Suda W."/>
            <person name="Kitamura K."/>
            <person name="Iida T."/>
            <person name="Hattori M."/>
            <person name="Ohkuma M."/>
        </authorList>
    </citation>
    <scope>NUCLEOTIDE SEQUENCE [LARGE SCALE GENOMIC DNA]</scope>
    <source>
        <strain evidence="2 3">JCM 6292</strain>
    </source>
</reference>
<dbReference type="AlphaFoldDB" id="W4P7X0"/>
<accession>W4P7X0</accession>
<proteinExistence type="predicted"/>
<evidence type="ECO:0000313" key="2">
    <source>
        <dbReference type="EMBL" id="GAE15830.1"/>
    </source>
</evidence>
<evidence type="ECO:0000313" key="3">
    <source>
        <dbReference type="Proteomes" id="UP000018861"/>
    </source>
</evidence>
<dbReference type="InterPro" id="IPR036780">
    <property type="entry name" value="PG1857-like_sf"/>
</dbReference>
<protein>
    <recommendedName>
        <fullName evidence="1">DUF2023 domain-containing protein</fullName>
    </recommendedName>
</protein>
<gene>
    <name evidence="2" type="ORF">JCM6292_2171</name>
</gene>
<dbReference type="InterPro" id="IPR018594">
    <property type="entry name" value="DUF2023"/>
</dbReference>
<sequence>MNRTFIIPSVKNMTTRKFVPGEIRIFLNHIYEFKKGIRSMVLYTMNRKHESFAIQRLESQQISYMIQEVGSNKINLFFGKPECMEAIRHIIIRPLNELSAEEDFILGAMLGYDICQQCKRYCHKKEGMKMVV</sequence>
<organism evidence="2 3">
    <name type="scientific">Bacteroides pyogenes JCM 6292</name>
    <dbReference type="NCBI Taxonomy" id="1235809"/>
    <lineage>
        <taxon>Bacteria</taxon>
        <taxon>Pseudomonadati</taxon>
        <taxon>Bacteroidota</taxon>
        <taxon>Bacteroidia</taxon>
        <taxon>Bacteroidales</taxon>
        <taxon>Bacteroidaceae</taxon>
        <taxon>Bacteroides</taxon>
    </lineage>
</organism>
<name>W4P7X0_9BACE</name>
<comment type="caution">
    <text evidence="2">The sequence shown here is derived from an EMBL/GenBank/DDBJ whole genome shotgun (WGS) entry which is preliminary data.</text>
</comment>
<dbReference type="Gene3D" id="3.30.2190.10">
    <property type="entry name" value="PG1857-like"/>
    <property type="match status" value="1"/>
</dbReference>
<dbReference type="Proteomes" id="UP000018861">
    <property type="component" value="Unassembled WGS sequence"/>
</dbReference>
<feature type="domain" description="DUF2023" evidence="1">
    <location>
        <begin position="24"/>
        <end position="124"/>
    </location>
</feature>
<dbReference type="EMBL" id="BAIQ01000022">
    <property type="protein sequence ID" value="GAE15830.1"/>
    <property type="molecule type" value="Genomic_DNA"/>
</dbReference>